<keyword evidence="4" id="KW-1185">Reference proteome</keyword>
<dbReference type="Proteomes" id="UP001165565">
    <property type="component" value="Unassembled WGS sequence"/>
</dbReference>
<accession>A0AA41ZI40</accession>
<name>A0AA41ZI40_9SPHN</name>
<protein>
    <submittedName>
        <fullName evidence="3">Uncharacterized protein</fullName>
    </submittedName>
</protein>
<evidence type="ECO:0000313" key="3">
    <source>
        <dbReference type="EMBL" id="MCW6537354.1"/>
    </source>
</evidence>
<gene>
    <name evidence="3" type="ORF">NEE01_21455</name>
</gene>
<keyword evidence="2" id="KW-0732">Signal</keyword>
<organism evidence="3 4">
    <name type="scientific">Sphingomonas lycopersici</name>
    <dbReference type="NCBI Taxonomy" id="2951807"/>
    <lineage>
        <taxon>Bacteria</taxon>
        <taxon>Pseudomonadati</taxon>
        <taxon>Pseudomonadota</taxon>
        <taxon>Alphaproteobacteria</taxon>
        <taxon>Sphingomonadales</taxon>
        <taxon>Sphingomonadaceae</taxon>
        <taxon>Sphingomonas</taxon>
    </lineage>
</organism>
<proteinExistence type="predicted"/>
<feature type="signal peptide" evidence="2">
    <location>
        <begin position="1"/>
        <end position="16"/>
    </location>
</feature>
<evidence type="ECO:0000256" key="2">
    <source>
        <dbReference type="SAM" id="SignalP"/>
    </source>
</evidence>
<dbReference type="RefSeq" id="WP_265271348.1">
    <property type="nucleotide sequence ID" value="NZ_JANFAV010000021.1"/>
</dbReference>
<dbReference type="AlphaFoldDB" id="A0AA41ZI40"/>
<feature type="region of interest" description="Disordered" evidence="1">
    <location>
        <begin position="52"/>
        <end position="75"/>
    </location>
</feature>
<evidence type="ECO:0000313" key="4">
    <source>
        <dbReference type="Proteomes" id="UP001165565"/>
    </source>
</evidence>
<feature type="compositionally biased region" description="Polar residues" evidence="1">
    <location>
        <begin position="64"/>
        <end position="75"/>
    </location>
</feature>
<reference evidence="3" key="1">
    <citation type="submission" date="2022-06" db="EMBL/GenBank/DDBJ databases">
        <title>Sphingomonas sp. nov. isolated from rhizosphere soil of tomato.</title>
        <authorList>
            <person name="Dong H."/>
            <person name="Gao R."/>
        </authorList>
    </citation>
    <scope>NUCLEOTIDE SEQUENCE</scope>
    <source>
        <strain evidence="3">MMSM24</strain>
    </source>
</reference>
<evidence type="ECO:0000256" key="1">
    <source>
        <dbReference type="SAM" id="MobiDB-lite"/>
    </source>
</evidence>
<sequence length="75" mass="8211">MIFSVLLLLQAAPAPAAPAPEKPAEKIRCRTYQETGSLVATKRVCLTPSQWKAQERETQRAVDTFQQSGAANSPR</sequence>
<feature type="chain" id="PRO_5041294725" evidence="2">
    <location>
        <begin position="17"/>
        <end position="75"/>
    </location>
</feature>
<comment type="caution">
    <text evidence="3">The sequence shown here is derived from an EMBL/GenBank/DDBJ whole genome shotgun (WGS) entry which is preliminary data.</text>
</comment>
<dbReference type="EMBL" id="JANFAV010000021">
    <property type="protein sequence ID" value="MCW6537354.1"/>
    <property type="molecule type" value="Genomic_DNA"/>
</dbReference>